<proteinExistence type="predicted"/>
<name>A0ABW5LQA9_9FLAO</name>
<comment type="caution">
    <text evidence="1">The sequence shown here is derived from an EMBL/GenBank/DDBJ whole genome shotgun (WGS) entry which is preliminary data.</text>
</comment>
<dbReference type="Proteomes" id="UP001597508">
    <property type="component" value="Unassembled WGS sequence"/>
</dbReference>
<sequence>MKKALYIVKSYFETGDVPTQQQFEDTWDSFHHKDDGFLVTDKTIHPNGDVTFTFSDGSNLTIDKFIEDATKPIEYIDGLLAQLTSINNALTNKVDKEAGKGLSDTNYSQVEKDKLAGLENYVPPVSKPISFIDGLQDLLNQIQQDITLKVDKVDGKGLSSNDYTDQEKADLSLNTSARVSNAERIKWNNHLSEWVQNEVLKTEMDMIIRVWNGSIWKFIGDFTNGEFITTDVETEISQDKWMEVISTFPAVEFATINPKSIAPNTQKWFQIDGSNIKNGTTLHPNKNITVLNYIYESANRMLVELQSTVTEENDIEIDIDNGKRTRLISDFAVTQGEVLIPGVVGSEWLNTHSQLIYTIGGWEAQVTGSKYVGRFGEIPTASDFEFKFRINSNVIDPNMYFGFKTDPNDFTVNSNAALFIRAGVDAGTYYIRHGNTTPIHTDIADQLITAKRIMQGASTCIVEFYRGLELVYTTPIINVNGSWYPYFYTYTNGKMTEIELKIV</sequence>
<protein>
    <submittedName>
        <fullName evidence="1">Uncharacterized protein</fullName>
    </submittedName>
</protein>
<organism evidence="1 2">
    <name type="scientific">Pseudotenacibaculum haliotis</name>
    <dbReference type="NCBI Taxonomy" id="1862138"/>
    <lineage>
        <taxon>Bacteria</taxon>
        <taxon>Pseudomonadati</taxon>
        <taxon>Bacteroidota</taxon>
        <taxon>Flavobacteriia</taxon>
        <taxon>Flavobacteriales</taxon>
        <taxon>Flavobacteriaceae</taxon>
        <taxon>Pseudotenacibaculum</taxon>
    </lineage>
</organism>
<reference evidence="2" key="1">
    <citation type="journal article" date="2019" name="Int. J. Syst. Evol. Microbiol.">
        <title>The Global Catalogue of Microorganisms (GCM) 10K type strain sequencing project: providing services to taxonomists for standard genome sequencing and annotation.</title>
        <authorList>
            <consortium name="The Broad Institute Genomics Platform"/>
            <consortium name="The Broad Institute Genome Sequencing Center for Infectious Disease"/>
            <person name="Wu L."/>
            <person name="Ma J."/>
        </authorList>
    </citation>
    <scope>NUCLEOTIDE SEQUENCE [LARGE SCALE GENOMIC DNA]</scope>
    <source>
        <strain evidence="2">KCTC 52127</strain>
    </source>
</reference>
<evidence type="ECO:0000313" key="1">
    <source>
        <dbReference type="EMBL" id="MFD2566069.1"/>
    </source>
</evidence>
<dbReference type="RefSeq" id="WP_379664791.1">
    <property type="nucleotide sequence ID" value="NZ_JBHULH010000001.1"/>
</dbReference>
<gene>
    <name evidence="1" type="ORF">ACFSRZ_01720</name>
</gene>
<accession>A0ABW5LQA9</accession>
<keyword evidence="2" id="KW-1185">Reference proteome</keyword>
<evidence type="ECO:0000313" key="2">
    <source>
        <dbReference type="Proteomes" id="UP001597508"/>
    </source>
</evidence>
<dbReference type="EMBL" id="JBHULH010000001">
    <property type="protein sequence ID" value="MFD2566069.1"/>
    <property type="molecule type" value="Genomic_DNA"/>
</dbReference>